<dbReference type="Pfam" id="PF01693">
    <property type="entry name" value="Cauli_VI"/>
    <property type="match status" value="1"/>
</dbReference>
<feature type="repeat" description="WD" evidence="4">
    <location>
        <begin position="993"/>
        <end position="1018"/>
    </location>
</feature>
<evidence type="ECO:0000259" key="6">
    <source>
        <dbReference type="Pfam" id="PF01693"/>
    </source>
</evidence>
<dbReference type="Pfam" id="PF00400">
    <property type="entry name" value="WD40"/>
    <property type="match status" value="3"/>
</dbReference>
<dbReference type="InterPro" id="IPR011320">
    <property type="entry name" value="RNase_H1_N"/>
</dbReference>
<keyword evidence="8" id="KW-1185">Reference proteome</keyword>
<feature type="compositionally biased region" description="Polar residues" evidence="5">
    <location>
        <begin position="620"/>
        <end position="632"/>
    </location>
</feature>
<dbReference type="Gene3D" id="3.40.970.10">
    <property type="entry name" value="Ribonuclease H1, N-terminal domain"/>
    <property type="match status" value="1"/>
</dbReference>
<feature type="region of interest" description="Disordered" evidence="5">
    <location>
        <begin position="119"/>
        <end position="150"/>
    </location>
</feature>
<protein>
    <submittedName>
        <fullName evidence="7">WD repeat domain-containing protein</fullName>
    </submittedName>
</protein>
<dbReference type="InterPro" id="IPR036322">
    <property type="entry name" value="WD40_repeat_dom_sf"/>
</dbReference>
<dbReference type="GO" id="GO:0031929">
    <property type="term" value="P:TOR signaling"/>
    <property type="evidence" value="ECO:0007669"/>
    <property type="project" value="InterPro"/>
</dbReference>
<dbReference type="InterPro" id="IPR037056">
    <property type="entry name" value="RNase_H1_N_sf"/>
</dbReference>
<feature type="region of interest" description="Disordered" evidence="5">
    <location>
        <begin position="426"/>
        <end position="482"/>
    </location>
</feature>
<evidence type="ECO:0000256" key="2">
    <source>
        <dbReference type="ARBA" id="ARBA00022574"/>
    </source>
</evidence>
<evidence type="ECO:0000256" key="4">
    <source>
        <dbReference type="PROSITE-ProRule" id="PRU00221"/>
    </source>
</evidence>
<dbReference type="InterPro" id="IPR037588">
    <property type="entry name" value="MLST8"/>
</dbReference>
<keyword evidence="3" id="KW-0677">Repeat</keyword>
<dbReference type="GO" id="GO:0031931">
    <property type="term" value="C:TORC1 complex"/>
    <property type="evidence" value="ECO:0007669"/>
    <property type="project" value="InterPro"/>
</dbReference>
<evidence type="ECO:0000313" key="7">
    <source>
        <dbReference type="EMBL" id="KAF9732188.1"/>
    </source>
</evidence>
<evidence type="ECO:0000256" key="5">
    <source>
        <dbReference type="SAM" id="MobiDB-lite"/>
    </source>
</evidence>
<accession>A0A9P6KM49</accession>
<dbReference type="EMBL" id="WJXW01000011">
    <property type="protein sequence ID" value="KAF9732188.1"/>
    <property type="molecule type" value="Genomic_DNA"/>
</dbReference>
<feature type="domain" description="Ribonuclease H1 N-terminal" evidence="6">
    <location>
        <begin position="160"/>
        <end position="202"/>
    </location>
</feature>
<dbReference type="SUPFAM" id="SSF55658">
    <property type="entry name" value="L9 N-domain-like"/>
    <property type="match status" value="1"/>
</dbReference>
<dbReference type="InterPro" id="IPR015943">
    <property type="entry name" value="WD40/YVTN_repeat-like_dom_sf"/>
</dbReference>
<proteinExistence type="inferred from homology"/>
<evidence type="ECO:0000256" key="3">
    <source>
        <dbReference type="ARBA" id="ARBA00022737"/>
    </source>
</evidence>
<dbReference type="SMART" id="SM00320">
    <property type="entry name" value="WD40"/>
    <property type="match status" value="7"/>
</dbReference>
<feature type="compositionally biased region" description="Polar residues" evidence="5">
    <location>
        <begin position="648"/>
        <end position="660"/>
    </location>
</feature>
<dbReference type="PANTHER" id="PTHR19842">
    <property type="entry name" value="G BETA-LIKE PROTEIN GBL"/>
    <property type="match status" value="1"/>
</dbReference>
<dbReference type="PROSITE" id="PS50082">
    <property type="entry name" value="WD_REPEATS_2"/>
    <property type="match status" value="2"/>
</dbReference>
<feature type="compositionally biased region" description="Low complexity" evidence="5">
    <location>
        <begin position="44"/>
        <end position="62"/>
    </location>
</feature>
<feature type="compositionally biased region" description="Basic and acidic residues" evidence="5">
    <location>
        <begin position="602"/>
        <end position="614"/>
    </location>
</feature>
<sequence>MGSSAQAPIDLAFDSDEEAGPVRAGIAPSSSPRKIPVPLPLNLPRPSSSSAVQPQAPAASVSGFQPPSGRPRTSFPNSEHNLRHANLYDMPPNPQHATSSQPLNVPGYIPLFAAATPGEKASDFSNPQAGKRRKITGPPPGSEHYLPAGSRWKSVPKEQFYGVKVGHVPGVYTSYDAVKAQTVGCKGAKQQRFDTKEEAQAFVDGLPSPNPRFAGHRRWPSLLSNGGASLVPNPTNRDGGESAPFATHPTPGLYPVGGQPLPAAKLNASGLPSVPSLNTALKAPVPFIKQLEPSQLRRELQLRRLSNVTPSNRATEPASNGVASGYSMADEMVIDQDDSLPPRQRTIGQPYAEQAIFSGKALEPKNDVSAGNSPVIEDPLETLLEDDIISGLLQQLPANDKVALLMKAHPRGQRIALTMQQFPAQVNPARTKQHLTIEPTSTRKPRGRPPLRRAQSSSPAWSSERDSVLSGSEKPVTSKAVQTHSLVGDLSAGHRVVATVEKPSASMKWTGGLSEAEAHLLIFLKEVKKLSWPEITARFQEHYPDRKYGTLQTNYSQKINRRDRSQDPTTLILPSMYASGAHVDWAAVHANSSRPNIKSRRKPEIADSQEESRHGAWSAAFNSVQDQSSGAESTGRRRGRPRRAVPVQNYTWPKRNTQIERGSFEGDESNPAESAEERPAVSETPEDLVPAPEKAIAVENEPLLVDFDMDDAFSALAVQNCEASPEQLPYLSSSQRSVVHNVPRGYEWDQLVSRDWQGTLIHVDLSPIELNTVESTITRLLGPQRDIRSRSQRKRLRRVLNGMTEPKLLQLADVLRSKLPARDRRSIDAFLRDAQENKIRSAAPRIERLAASRPNKSFNSEARLSTSSVIRRRELGLQSNRGWSSATPPISYQLKNKAQDTLGPVSSYTGASSDVHAVAWSVDGECFAAGAICVDDPHSMQYNRSNNLLYGDVSRNTITELGKHYVERPRTEAGPNSTHAMYASQDPKLFKTVTTVAFSPNGKYMYSGGWDHNVWVWETKYDGSQPTDAVSLHHKSEVSMMAVNASGVLATGTRKSTGKAVKVLKLCEDDLTQPPVTLSFVSEKAAARPDLMMLPMALHFSPRYENLLLAGFGANARHDGRDVNGDICLWDINTSKQLNIWGAGKNVFDLSFHPRERCIAVASVAGQKTNRGMRSTVRVYSEQGGAADDKFSTLMELECRALDINDVVWCPGDDFLVAAGCTSGRAYVWDIRNPNHFLRELAHGSPLMPLDDREDREVVDTGIRFLSWGTNATRLYSGSSDGVVKVWNVARSEGETFVKDLITVDSGIMSGAFSPDYSRLVLGEVNGSVNVLEVGRDDCSFKDAARMRYIPFAEDDANFEMQPSTTTSAAADSGVTSAKELLETGQMIIKSMGGLPIKQAVQGSSYAGPYDASVDAPFLREQALELQLKFPEPSDSPCSACLGSGSDPFKITSEEIGDSGRSVDRIPDELRSQWLAGTVDLKIPHTKVPCGWCGRAARPSDRVDPSDGAPLPPRCERCEFVCLRCGGNKTDLNMELTKYSCQTCILTWDIGLLGYDLSGDSDRPGYRICNDIPTLDGYKKDLYLAKLEAGSPMGDEDATFGDDMNALTDYYFSLAIDRPESPPL</sequence>
<dbReference type="Gene3D" id="2.130.10.10">
    <property type="entry name" value="YVTN repeat-like/Quinoprotein amine dehydrogenase"/>
    <property type="match status" value="1"/>
</dbReference>
<comment type="similarity">
    <text evidence="1">Belongs to the WD repeat LST8 family.</text>
</comment>
<feature type="repeat" description="WD" evidence="4">
    <location>
        <begin position="1263"/>
        <end position="1297"/>
    </location>
</feature>
<dbReference type="GO" id="GO:0031932">
    <property type="term" value="C:TORC2 complex"/>
    <property type="evidence" value="ECO:0007669"/>
    <property type="project" value="InterPro"/>
</dbReference>
<keyword evidence="2 4" id="KW-0853">WD repeat</keyword>
<dbReference type="OrthoDB" id="10248252at2759"/>
<dbReference type="GO" id="GO:0032956">
    <property type="term" value="P:regulation of actin cytoskeleton organization"/>
    <property type="evidence" value="ECO:0007669"/>
    <property type="project" value="TreeGrafter"/>
</dbReference>
<organism evidence="7 8">
    <name type="scientific">Paraphaeosphaeria minitans</name>
    <dbReference type="NCBI Taxonomy" id="565426"/>
    <lineage>
        <taxon>Eukaryota</taxon>
        <taxon>Fungi</taxon>
        <taxon>Dikarya</taxon>
        <taxon>Ascomycota</taxon>
        <taxon>Pezizomycotina</taxon>
        <taxon>Dothideomycetes</taxon>
        <taxon>Pleosporomycetidae</taxon>
        <taxon>Pleosporales</taxon>
        <taxon>Massarineae</taxon>
        <taxon>Didymosphaeriaceae</taxon>
        <taxon>Paraphaeosphaeria</taxon>
    </lineage>
</organism>
<name>A0A9P6KM49_9PLEO</name>
<evidence type="ECO:0000313" key="8">
    <source>
        <dbReference type="Proteomes" id="UP000756921"/>
    </source>
</evidence>
<gene>
    <name evidence="7" type="ORF">PMIN01_10117</name>
</gene>
<dbReference type="PANTHER" id="PTHR19842:SF0">
    <property type="entry name" value="TARGET OF RAPAMYCIN COMPLEX SUBUNIT LST8"/>
    <property type="match status" value="1"/>
</dbReference>
<evidence type="ECO:0000256" key="1">
    <source>
        <dbReference type="ARBA" id="ARBA00009890"/>
    </source>
</evidence>
<dbReference type="SUPFAM" id="SSF50978">
    <property type="entry name" value="WD40 repeat-like"/>
    <property type="match status" value="1"/>
</dbReference>
<feature type="region of interest" description="Disordered" evidence="5">
    <location>
        <begin position="1"/>
        <end position="101"/>
    </location>
</feature>
<dbReference type="Proteomes" id="UP000756921">
    <property type="component" value="Unassembled WGS sequence"/>
</dbReference>
<dbReference type="InterPro" id="IPR001680">
    <property type="entry name" value="WD40_rpt"/>
</dbReference>
<dbReference type="PROSITE" id="PS00678">
    <property type="entry name" value="WD_REPEATS_1"/>
    <property type="match status" value="1"/>
</dbReference>
<feature type="region of interest" description="Disordered" evidence="5">
    <location>
        <begin position="591"/>
        <end position="690"/>
    </location>
</feature>
<dbReference type="InterPro" id="IPR009027">
    <property type="entry name" value="Ribosomal_bL9/RNase_H1_N"/>
</dbReference>
<comment type="caution">
    <text evidence="7">The sequence shown here is derived from an EMBL/GenBank/DDBJ whole genome shotgun (WGS) entry which is preliminary data.</text>
</comment>
<dbReference type="InterPro" id="IPR019775">
    <property type="entry name" value="WD40_repeat_CS"/>
</dbReference>
<reference evidence="7" key="1">
    <citation type="journal article" date="2020" name="Mol. Plant Microbe Interact.">
        <title>Genome Sequence of the Biocontrol Agent Coniothyrium minitans strain Conio (IMI 134523).</title>
        <authorList>
            <person name="Patel D."/>
            <person name="Shittu T.A."/>
            <person name="Baroncelli R."/>
            <person name="Muthumeenakshi S."/>
            <person name="Osborne T.H."/>
            <person name="Janganan T.K."/>
            <person name="Sreenivasaprasad S."/>
        </authorList>
    </citation>
    <scope>NUCLEOTIDE SEQUENCE</scope>
    <source>
        <strain evidence="7">Conio</strain>
    </source>
</reference>